<comment type="subcellular location">
    <subcellularLocation>
        <location evidence="8">Cell membrane</location>
        <topology evidence="8">Multi-pass membrane protein</topology>
    </subcellularLocation>
</comment>
<evidence type="ECO:0000313" key="9">
    <source>
        <dbReference type="EMBL" id="SCM56928.1"/>
    </source>
</evidence>
<keyword evidence="2 8" id="KW-1003">Cell membrane</keyword>
<keyword evidence="3 8" id="KW-0812">Transmembrane</keyword>
<gene>
    <name evidence="8 9" type="primary">mntP</name>
    <name evidence="9" type="ORF">ING2E5A_1106</name>
</gene>
<evidence type="ECO:0000256" key="5">
    <source>
        <dbReference type="ARBA" id="ARBA00023065"/>
    </source>
</evidence>
<organism evidence="9 10">
    <name type="scientific">Petrimonas mucosa</name>
    <dbReference type="NCBI Taxonomy" id="1642646"/>
    <lineage>
        <taxon>Bacteria</taxon>
        <taxon>Pseudomonadati</taxon>
        <taxon>Bacteroidota</taxon>
        <taxon>Bacteroidia</taxon>
        <taxon>Bacteroidales</taxon>
        <taxon>Dysgonomonadaceae</taxon>
        <taxon>Petrimonas</taxon>
    </lineage>
</organism>
<comment type="similarity">
    <text evidence="8">Belongs to the MntP (TC 9.B.29) family.</text>
</comment>
<dbReference type="Proteomes" id="UP000178485">
    <property type="component" value="Chromosome i"/>
</dbReference>
<comment type="function">
    <text evidence="8">Probably functions as a manganese efflux pump.</text>
</comment>
<proteinExistence type="inferred from homology"/>
<keyword evidence="1 8" id="KW-0813">Transport</keyword>
<protein>
    <recommendedName>
        <fullName evidence="8">Putative manganese efflux pump MntP</fullName>
    </recommendedName>
</protein>
<feature type="transmembrane region" description="Helical" evidence="8">
    <location>
        <begin position="107"/>
        <end position="126"/>
    </location>
</feature>
<dbReference type="PANTHER" id="PTHR35529:SF1">
    <property type="entry name" value="MANGANESE EFFLUX PUMP MNTP-RELATED"/>
    <property type="match status" value="1"/>
</dbReference>
<dbReference type="GO" id="GO:0005886">
    <property type="term" value="C:plasma membrane"/>
    <property type="evidence" value="ECO:0007669"/>
    <property type="project" value="UniProtKB-SubCell"/>
</dbReference>
<dbReference type="AlphaFoldDB" id="A0A1G4G5Y1"/>
<keyword evidence="6 8" id="KW-0472">Membrane</keyword>
<dbReference type="InterPro" id="IPR003810">
    <property type="entry name" value="Mntp/YtaF"/>
</dbReference>
<name>A0A1G4G5Y1_9BACT</name>
<keyword evidence="10" id="KW-1185">Reference proteome</keyword>
<dbReference type="STRING" id="1642646.ING2E5A_1106"/>
<evidence type="ECO:0000256" key="6">
    <source>
        <dbReference type="ARBA" id="ARBA00023136"/>
    </source>
</evidence>
<keyword evidence="5 8" id="KW-0406">Ion transport</keyword>
<evidence type="ECO:0000256" key="1">
    <source>
        <dbReference type="ARBA" id="ARBA00022448"/>
    </source>
</evidence>
<feature type="transmembrane region" description="Helical" evidence="8">
    <location>
        <begin position="132"/>
        <end position="155"/>
    </location>
</feature>
<evidence type="ECO:0000256" key="7">
    <source>
        <dbReference type="ARBA" id="ARBA00023211"/>
    </source>
</evidence>
<keyword evidence="4 8" id="KW-1133">Transmembrane helix</keyword>
<dbReference type="GO" id="GO:0005384">
    <property type="term" value="F:manganese ion transmembrane transporter activity"/>
    <property type="evidence" value="ECO:0007669"/>
    <property type="project" value="UniProtKB-UniRule"/>
</dbReference>
<evidence type="ECO:0000256" key="2">
    <source>
        <dbReference type="ARBA" id="ARBA00022475"/>
    </source>
</evidence>
<dbReference type="EMBL" id="LT608328">
    <property type="protein sequence ID" value="SCM56928.1"/>
    <property type="molecule type" value="Genomic_DNA"/>
</dbReference>
<accession>A0A1G4G5Y1</accession>
<keyword evidence="7 8" id="KW-0464">Manganese</keyword>
<evidence type="ECO:0000256" key="3">
    <source>
        <dbReference type="ARBA" id="ARBA00022692"/>
    </source>
</evidence>
<evidence type="ECO:0000256" key="4">
    <source>
        <dbReference type="ARBA" id="ARBA00022989"/>
    </source>
</evidence>
<reference evidence="9 10" key="1">
    <citation type="submission" date="2016-08" db="EMBL/GenBank/DDBJ databases">
        <authorList>
            <person name="Seilhamer J.J."/>
        </authorList>
    </citation>
    <scope>NUCLEOTIDE SEQUENCE [LARGE SCALE GENOMIC DNA]</scope>
    <source>
        <strain evidence="9">ING2-E5A</strain>
    </source>
</reference>
<feature type="transmembrane region" description="Helical" evidence="8">
    <location>
        <begin position="167"/>
        <end position="187"/>
    </location>
</feature>
<dbReference type="KEGG" id="pmuc:ING2E5A_1106"/>
<evidence type="ECO:0000313" key="10">
    <source>
        <dbReference type="Proteomes" id="UP000178485"/>
    </source>
</evidence>
<dbReference type="PANTHER" id="PTHR35529">
    <property type="entry name" value="MANGANESE EFFLUX PUMP MNTP-RELATED"/>
    <property type="match status" value="1"/>
</dbReference>
<dbReference type="Pfam" id="PF02659">
    <property type="entry name" value="Mntp"/>
    <property type="match status" value="1"/>
</dbReference>
<sequence>MLIAIGLAMDSFAVCIGKGMCRRHFYPWRSARIALVFGLFQGLMPFAGYALGISFATWIQDYDHWVAFFILFVIGVKMISEGFVAGSGEECLGCDCQEDMTINWRKVVVLAFATSIDAMAIGLVFVSYPGTIMRATVTIALVTLLFAFSGMFIGVRFGRRFRFNVEILGGFILMAIGTKILLEHLVAG</sequence>
<dbReference type="InterPro" id="IPR022929">
    <property type="entry name" value="Put_MntP"/>
</dbReference>
<feature type="transmembrane region" description="Helical" evidence="8">
    <location>
        <begin position="33"/>
        <end position="59"/>
    </location>
</feature>
<evidence type="ECO:0000256" key="8">
    <source>
        <dbReference type="HAMAP-Rule" id="MF_01521"/>
    </source>
</evidence>
<feature type="transmembrane region" description="Helical" evidence="8">
    <location>
        <begin position="65"/>
        <end position="86"/>
    </location>
</feature>
<dbReference type="HAMAP" id="MF_01521">
    <property type="entry name" value="MntP_pump"/>
    <property type="match status" value="1"/>
</dbReference>